<dbReference type="PRINTS" id="PR00394">
    <property type="entry name" value="RHSPROTEIN"/>
</dbReference>
<accession>A0A0F9TCB7</accession>
<keyword evidence="1" id="KW-0677">Repeat</keyword>
<proteinExistence type="predicted"/>
<dbReference type="Gene3D" id="2.180.10.10">
    <property type="entry name" value="RHS repeat-associated core"/>
    <property type="match status" value="1"/>
</dbReference>
<dbReference type="InterPro" id="IPR056823">
    <property type="entry name" value="TEN-like_YD-shell"/>
</dbReference>
<protein>
    <recommendedName>
        <fullName evidence="2">Teneurin-like YD-shell domain-containing protein</fullName>
    </recommendedName>
</protein>
<dbReference type="NCBIfam" id="TIGR03696">
    <property type="entry name" value="Rhs_assc_core"/>
    <property type="match status" value="1"/>
</dbReference>
<dbReference type="EMBL" id="LAZR01000359">
    <property type="protein sequence ID" value="KKN72582.1"/>
    <property type="molecule type" value="Genomic_DNA"/>
</dbReference>
<sequence>MVATARTHNKVNEITGVTGFAPETPTYDKAGNATGSRMGLPEFGTTPKLLTYDGWNRLVKVQEDDDGDGIYDSADDDVLAEYRYDGLHRRIRKFTPNESNWDVTEFYYNTNWQVLQEDKETLARSGTPPAEPAVADDIYCQYIWDLRYIDAVVVRDRDADDNAGTGAYGKASSGLEERLYYTTDANMNVTALVGTDGNVKQRFEYTPYGEVTELDPDFTSYSGSDYDVQVLYAGYRHDDETGLYHVRNRYHHPTLGTWITRDPIGYADGMNLYQYVMGAPVNYVDPMGEGSRIVSSKGDISIDAKQEWAWRDEVHKFGARYNFPWSNTLVEQDADFEVSLITKYTINIDIAGPTDSSTVLTARFSRQKYVLPRSRIIGPAVQGKAIGAALNGKLCRKTVYVRQKCCIESDVYDSTWDWLFGNPSGVSRRDEDRYVRVYMYGKLEVPDNTIPWIAQCDVFKAEGQLQGKVDELNSQKHSMCERGLDLSGLSDLDSDGKLRKSLPSGTVPYKKGEHNPVVVFTRNSYILHPHPR</sequence>
<name>A0A0F9TCB7_9ZZZZ</name>
<gene>
    <name evidence="3" type="ORF">LCGC14_0409120</name>
</gene>
<dbReference type="AlphaFoldDB" id="A0A0F9TCB7"/>
<evidence type="ECO:0000259" key="2">
    <source>
        <dbReference type="Pfam" id="PF25023"/>
    </source>
</evidence>
<organism evidence="3">
    <name type="scientific">marine sediment metagenome</name>
    <dbReference type="NCBI Taxonomy" id="412755"/>
    <lineage>
        <taxon>unclassified sequences</taxon>
        <taxon>metagenomes</taxon>
        <taxon>ecological metagenomes</taxon>
    </lineage>
</organism>
<feature type="domain" description="Teneurin-like YD-shell" evidence="2">
    <location>
        <begin position="176"/>
        <end position="264"/>
    </location>
</feature>
<comment type="caution">
    <text evidence="3">The sequence shown here is derived from an EMBL/GenBank/DDBJ whole genome shotgun (WGS) entry which is preliminary data.</text>
</comment>
<dbReference type="PANTHER" id="PTHR32305:SF15">
    <property type="entry name" value="PROTEIN RHSA-RELATED"/>
    <property type="match status" value="1"/>
</dbReference>
<dbReference type="PANTHER" id="PTHR32305">
    <property type="match status" value="1"/>
</dbReference>
<reference evidence="3" key="1">
    <citation type="journal article" date="2015" name="Nature">
        <title>Complex archaea that bridge the gap between prokaryotes and eukaryotes.</title>
        <authorList>
            <person name="Spang A."/>
            <person name="Saw J.H."/>
            <person name="Jorgensen S.L."/>
            <person name="Zaremba-Niedzwiedzka K."/>
            <person name="Martijn J."/>
            <person name="Lind A.E."/>
            <person name="van Eijk R."/>
            <person name="Schleper C."/>
            <person name="Guy L."/>
            <person name="Ettema T.J."/>
        </authorList>
    </citation>
    <scope>NUCLEOTIDE SEQUENCE</scope>
</reference>
<dbReference type="InterPro" id="IPR050708">
    <property type="entry name" value="T6SS_VgrG/RHS"/>
</dbReference>
<dbReference type="InterPro" id="IPR022385">
    <property type="entry name" value="Rhs_assc_core"/>
</dbReference>
<dbReference type="Pfam" id="PF25023">
    <property type="entry name" value="TEN_YD-shell"/>
    <property type="match status" value="1"/>
</dbReference>
<evidence type="ECO:0000256" key="1">
    <source>
        <dbReference type="ARBA" id="ARBA00022737"/>
    </source>
</evidence>
<evidence type="ECO:0000313" key="3">
    <source>
        <dbReference type="EMBL" id="KKN72582.1"/>
    </source>
</evidence>